<dbReference type="Proteomes" id="UP000789831">
    <property type="component" value="Unassembled WGS sequence"/>
</dbReference>
<comment type="caution">
    <text evidence="1">The sequence shown here is derived from an EMBL/GenBank/DDBJ whole genome shotgun (WGS) entry which is preliminary data.</text>
</comment>
<organism evidence="1 2">
    <name type="scientific">Ambispora gerdemannii</name>
    <dbReference type="NCBI Taxonomy" id="144530"/>
    <lineage>
        <taxon>Eukaryota</taxon>
        <taxon>Fungi</taxon>
        <taxon>Fungi incertae sedis</taxon>
        <taxon>Mucoromycota</taxon>
        <taxon>Glomeromycotina</taxon>
        <taxon>Glomeromycetes</taxon>
        <taxon>Archaeosporales</taxon>
        <taxon>Ambisporaceae</taxon>
        <taxon>Ambispora</taxon>
    </lineage>
</organism>
<dbReference type="PANTHER" id="PTHR33129">
    <property type="entry name" value="PROTEIN KINASE DOMAIN-CONTAINING PROTEIN-RELATED"/>
    <property type="match status" value="1"/>
</dbReference>
<evidence type="ECO:0000313" key="1">
    <source>
        <dbReference type="EMBL" id="CAG8629894.1"/>
    </source>
</evidence>
<reference evidence="1" key="1">
    <citation type="submission" date="2021-06" db="EMBL/GenBank/DDBJ databases">
        <authorList>
            <person name="Kallberg Y."/>
            <person name="Tangrot J."/>
            <person name="Rosling A."/>
        </authorList>
    </citation>
    <scope>NUCLEOTIDE SEQUENCE</scope>
    <source>
        <strain evidence="1">MT106</strain>
    </source>
</reference>
<dbReference type="PANTHER" id="PTHR33129:SF1">
    <property type="entry name" value="ATP-BINDING PROTEIN"/>
    <property type="match status" value="1"/>
</dbReference>
<accession>A0A9N9D6P7</accession>
<gene>
    <name evidence="1" type="ORF">AGERDE_LOCUS10474</name>
</gene>
<dbReference type="InterPro" id="IPR052980">
    <property type="entry name" value="Crinkler_effector"/>
</dbReference>
<dbReference type="OrthoDB" id="2448891at2759"/>
<evidence type="ECO:0000313" key="2">
    <source>
        <dbReference type="Proteomes" id="UP000789831"/>
    </source>
</evidence>
<name>A0A9N9D6P7_9GLOM</name>
<protein>
    <submittedName>
        <fullName evidence="1">1532_t:CDS:1</fullName>
    </submittedName>
</protein>
<sequence>MLANCFFIALGSTAGPGVVEFWKKFLDAKIVFPIPQDMEEAELNVLKSYYTIESGHVCLNKGVVTDSDGMLYNNGEITNIRLPSKLMDSFGGILCLPNGVFFLGDEREYGSKLLIRNCYLQLLELIEKECGKEGPASTGYAITGTPGIGKTYFGLYLLFYIRYKYPKATIIWRGDENKCYQFSPDGNVQKGNFSLFDKMLGNSDNFYIADAHTMTRCEAYKILLTSPKAERFNEAVKWNGFTQYYMPVWELEEITALWTLLYKGKKNKEGKEFTFELFGSLLDRWGPIPRSVLLKWDDETYQKKFNRLIDETDLEGCMNSIDREGMPKDTISGRLVHLDVDSTFTEVVYRFASPMVSNSIIQKYETKTKTKVRDFIMSSHEYSTGAGFRGNLFEDLAHKELQRGIMFRIRCLNDDNSEITERHIQKLECNWFMTLNEAHKEHYNRPKSKTFASIDSFSLDNNTLALYQITVSKNHGIKVMIMDML</sequence>
<keyword evidence="2" id="KW-1185">Reference proteome</keyword>
<dbReference type="AlphaFoldDB" id="A0A9N9D6P7"/>
<proteinExistence type="predicted"/>
<dbReference type="EMBL" id="CAJVPL010003298">
    <property type="protein sequence ID" value="CAG8629894.1"/>
    <property type="molecule type" value="Genomic_DNA"/>
</dbReference>